<evidence type="ECO:0000313" key="1">
    <source>
        <dbReference type="EMBL" id="EOB04843.1"/>
    </source>
</evidence>
<sequence>MATSINCEILFLQIMQKLSTENVKSSAENSRSDVQWCRPQWPSANRHTWSSSLTFQKASTYPRSLARTSETLPTGLRHEKGPAFTCHINQYRTKQKPTRENFKKHHRGQTVALHQLHYWMNALKEGFNDSQSNITRVTPEFQNYSTNGKSDVDRILLNSRPLGCGGRTGGSRHTDSRRGWAAVQNPAFLTGQSAGSVLPINGCEGSGDRLDDKAQNSSHKIQFLCIHPPLNRTHQWSATEHSRSSSVFIRGVCINQIQAQTCTQVQVHPCQKYVDFGRDLTVSNLTVNHTLLFSVIPSVLWSVPTASLTAASETL</sequence>
<dbReference type="AlphaFoldDB" id="R0LWI7"/>
<dbReference type="EMBL" id="KB742742">
    <property type="protein sequence ID" value="EOB04843.1"/>
    <property type="molecule type" value="Genomic_DNA"/>
</dbReference>
<proteinExistence type="predicted"/>
<accession>R0LWI7</accession>
<evidence type="ECO:0000313" key="2">
    <source>
        <dbReference type="Proteomes" id="UP000296049"/>
    </source>
</evidence>
<reference evidence="2" key="1">
    <citation type="journal article" date="2013" name="Nat. Genet.">
        <title>The duck genome and transcriptome provide insight into an avian influenza virus reservoir species.</title>
        <authorList>
            <person name="Huang Y."/>
            <person name="Li Y."/>
            <person name="Burt D.W."/>
            <person name="Chen H."/>
            <person name="Zhang Y."/>
            <person name="Qian W."/>
            <person name="Kim H."/>
            <person name="Gan S."/>
            <person name="Zhao Y."/>
            <person name="Li J."/>
            <person name="Yi K."/>
            <person name="Feng H."/>
            <person name="Zhu P."/>
            <person name="Li B."/>
            <person name="Liu Q."/>
            <person name="Fairley S."/>
            <person name="Magor K.E."/>
            <person name="Du Z."/>
            <person name="Hu X."/>
            <person name="Goodman L."/>
            <person name="Tafer H."/>
            <person name="Vignal A."/>
            <person name="Lee T."/>
            <person name="Kim K.W."/>
            <person name="Sheng Z."/>
            <person name="An Y."/>
            <person name="Searle S."/>
            <person name="Herrero J."/>
            <person name="Groenen M.A."/>
            <person name="Crooijmans R.P."/>
            <person name="Faraut T."/>
            <person name="Cai Q."/>
            <person name="Webster R.G."/>
            <person name="Aldridge J.R."/>
            <person name="Warren W.C."/>
            <person name="Bartschat S."/>
            <person name="Kehr S."/>
            <person name="Marz M."/>
            <person name="Stadler P.F."/>
            <person name="Smith J."/>
            <person name="Kraus R.H."/>
            <person name="Zhao Y."/>
            <person name="Ren L."/>
            <person name="Fei J."/>
            <person name="Morisson M."/>
            <person name="Kaiser P."/>
            <person name="Griffin D.K."/>
            <person name="Rao M."/>
            <person name="Pitel F."/>
            <person name="Wang J."/>
            <person name="Li N."/>
        </authorList>
    </citation>
    <scope>NUCLEOTIDE SEQUENCE [LARGE SCALE GENOMIC DNA]</scope>
</reference>
<keyword evidence="2" id="KW-1185">Reference proteome</keyword>
<protein>
    <submittedName>
        <fullName evidence="1">Uncharacterized protein</fullName>
    </submittedName>
</protein>
<dbReference type="Proteomes" id="UP000296049">
    <property type="component" value="Unassembled WGS sequence"/>
</dbReference>
<name>R0LWI7_ANAPL</name>
<gene>
    <name evidence="1" type="ORF">Anapl_17074</name>
</gene>
<organism evidence="1 2">
    <name type="scientific">Anas platyrhynchos</name>
    <name type="common">Mallard</name>
    <name type="synonym">Anas boschas</name>
    <dbReference type="NCBI Taxonomy" id="8839"/>
    <lineage>
        <taxon>Eukaryota</taxon>
        <taxon>Metazoa</taxon>
        <taxon>Chordata</taxon>
        <taxon>Craniata</taxon>
        <taxon>Vertebrata</taxon>
        <taxon>Euteleostomi</taxon>
        <taxon>Archelosauria</taxon>
        <taxon>Archosauria</taxon>
        <taxon>Dinosauria</taxon>
        <taxon>Saurischia</taxon>
        <taxon>Theropoda</taxon>
        <taxon>Coelurosauria</taxon>
        <taxon>Aves</taxon>
        <taxon>Neognathae</taxon>
        <taxon>Galloanserae</taxon>
        <taxon>Anseriformes</taxon>
        <taxon>Anatidae</taxon>
        <taxon>Anatinae</taxon>
        <taxon>Anas</taxon>
    </lineage>
</organism>